<dbReference type="HOGENOM" id="CLU_019556_1_0_6"/>
<dbReference type="GO" id="GO:0005737">
    <property type="term" value="C:cytoplasm"/>
    <property type="evidence" value="ECO:0007669"/>
    <property type="project" value="TreeGrafter"/>
</dbReference>
<dbReference type="InterPro" id="IPR035985">
    <property type="entry name" value="Ubiquitin-activating_enz"/>
</dbReference>
<dbReference type="GO" id="GO:0008641">
    <property type="term" value="F:ubiquitin-like modifier activating enzyme activity"/>
    <property type="evidence" value="ECO:0007669"/>
    <property type="project" value="InterPro"/>
</dbReference>
<dbReference type="Proteomes" id="UP000001317">
    <property type="component" value="Chromosome"/>
</dbReference>
<organism evidence="2 3">
    <name type="scientific">Shewanella halifaxensis (strain HAW-EB4)</name>
    <dbReference type="NCBI Taxonomy" id="458817"/>
    <lineage>
        <taxon>Bacteria</taxon>
        <taxon>Pseudomonadati</taxon>
        <taxon>Pseudomonadota</taxon>
        <taxon>Gammaproteobacteria</taxon>
        <taxon>Alteromonadales</taxon>
        <taxon>Shewanellaceae</taxon>
        <taxon>Shewanella</taxon>
    </lineage>
</organism>
<feature type="domain" description="THIF-type NAD/FAD binding fold" evidence="1">
    <location>
        <begin position="314"/>
        <end position="525"/>
    </location>
</feature>
<sequence>MNYDELVAYLKTAGYDVCTHKHLNKGCIKVDFDVGRHKVSFIHFYVDEFNVLPVFLLLEPRQFGVLAHVLPFEGNELGYVCVNDRDSVSVNFEQPHLAILESLQRHISIISHGLTDPDWNKSELLREFNANWKAICSKEGHELVCTSVDGSIEVMSVYSPQKGHSVGFDSFYLGISESTQDLAEYSYIRRSALSKERSKSTRRGYIIPLQDLVPAPTHIDEIGTWYLEAIKNLSAVDQQSFTRNMLQWRDTEFWLVFNAMTPSGRTWFCLHFKSSKKKTLPITVHALKDWVISAVEVTLFNQQLVMPRSGADTSLVSKRVLLIGCGSVGCEIAGNLASSGVGNLAISDPDKLSISNLYRHTLPNHWIGANKAWSMKLSLEFKYPFISVTSSELELLHIRNKELLESYDLIIVAIGSPTHERIFHDFIIESKVNVPIINTWVEGYGVGGHATLDISGSKGCLRCAYVDPETLGRGLSSNLNFFENNQNITVNHGGCGDLFLPYSSISAGQTAILASDLAVKYLTGKLECSSKVSWKGDDSDARQAGLKLNHRYEMFTKSLSIEPLYNEYCDICQD</sequence>
<dbReference type="eggNOG" id="COG0476">
    <property type="taxonomic scope" value="Bacteria"/>
</dbReference>
<dbReference type="RefSeq" id="WP_012276891.1">
    <property type="nucleotide sequence ID" value="NC_010334.1"/>
</dbReference>
<dbReference type="PANTHER" id="PTHR10953:SF102">
    <property type="entry name" value="ADENYLYLTRANSFERASE AND SULFURTRANSFERASE MOCS3"/>
    <property type="match status" value="1"/>
</dbReference>
<evidence type="ECO:0000313" key="2">
    <source>
        <dbReference type="EMBL" id="ABZ76357.1"/>
    </source>
</evidence>
<dbReference type="SUPFAM" id="SSF69572">
    <property type="entry name" value="Activating enzymes of the ubiquitin-like proteins"/>
    <property type="match status" value="1"/>
</dbReference>
<evidence type="ECO:0000259" key="1">
    <source>
        <dbReference type="Pfam" id="PF00899"/>
    </source>
</evidence>
<dbReference type="Gene3D" id="3.40.50.720">
    <property type="entry name" value="NAD(P)-binding Rossmann-like Domain"/>
    <property type="match status" value="1"/>
</dbReference>
<dbReference type="PANTHER" id="PTHR10953">
    <property type="entry name" value="UBIQUITIN-ACTIVATING ENZYME E1"/>
    <property type="match status" value="1"/>
</dbReference>
<reference evidence="2" key="1">
    <citation type="submission" date="2008-01" db="EMBL/GenBank/DDBJ databases">
        <title>Complete sequence of Shewanella halifaxensis HAW-EB4.</title>
        <authorList>
            <consortium name="US DOE Joint Genome Institute"/>
            <person name="Copeland A."/>
            <person name="Lucas S."/>
            <person name="Lapidus A."/>
            <person name="Glavina del Rio T."/>
            <person name="Dalin E."/>
            <person name="Tice H."/>
            <person name="Bruce D."/>
            <person name="Goodwin L."/>
            <person name="Pitluck S."/>
            <person name="Sims D."/>
            <person name="Brettin T."/>
            <person name="Detter J.C."/>
            <person name="Han C."/>
            <person name="Kuske C.R."/>
            <person name="Schmutz J."/>
            <person name="Larimer F."/>
            <person name="Land M."/>
            <person name="Hauser L."/>
            <person name="Kyrpides N."/>
            <person name="Kim E."/>
            <person name="Zhao J.-S."/>
            <person name="Richardson P."/>
        </authorList>
    </citation>
    <scope>NUCLEOTIDE SEQUENCE [LARGE SCALE GENOMIC DNA]</scope>
    <source>
        <strain evidence="2">HAW-EB4</strain>
    </source>
</reference>
<dbReference type="CDD" id="cd01483">
    <property type="entry name" value="E1_enzyme_family"/>
    <property type="match status" value="1"/>
</dbReference>
<keyword evidence="3" id="KW-1185">Reference proteome</keyword>
<dbReference type="GO" id="GO:0016779">
    <property type="term" value="F:nucleotidyltransferase activity"/>
    <property type="evidence" value="ECO:0007669"/>
    <property type="project" value="TreeGrafter"/>
</dbReference>
<dbReference type="AlphaFoldDB" id="B0TQW2"/>
<dbReference type="Pfam" id="PF00899">
    <property type="entry name" value="ThiF"/>
    <property type="match status" value="1"/>
</dbReference>
<dbReference type="STRING" id="458817.Shal_1792"/>
<gene>
    <name evidence="2" type="ordered locus">Shal_1792</name>
</gene>
<protein>
    <submittedName>
        <fullName evidence="2">UBA/THIF-type NAD/FAD binding protein</fullName>
    </submittedName>
</protein>
<dbReference type="OrthoDB" id="7060788at2"/>
<proteinExistence type="predicted"/>
<dbReference type="EMBL" id="CP000931">
    <property type="protein sequence ID" value="ABZ76357.1"/>
    <property type="molecule type" value="Genomic_DNA"/>
</dbReference>
<accession>B0TQW2</accession>
<dbReference type="InterPro" id="IPR045886">
    <property type="entry name" value="ThiF/MoeB/HesA"/>
</dbReference>
<dbReference type="InterPro" id="IPR000594">
    <property type="entry name" value="ThiF_NAD_FAD-bd"/>
</dbReference>
<dbReference type="GO" id="GO:0004792">
    <property type="term" value="F:thiosulfate-cyanide sulfurtransferase activity"/>
    <property type="evidence" value="ECO:0007669"/>
    <property type="project" value="TreeGrafter"/>
</dbReference>
<evidence type="ECO:0000313" key="3">
    <source>
        <dbReference type="Proteomes" id="UP000001317"/>
    </source>
</evidence>
<dbReference type="KEGG" id="shl:Shal_1792"/>
<name>B0TQW2_SHEHH</name>